<comment type="caution">
    <text evidence="1">The sequence shown here is derived from an EMBL/GenBank/DDBJ whole genome shotgun (WGS) entry which is preliminary data.</text>
</comment>
<gene>
    <name evidence="1" type="ORF">LIER_06031</name>
</gene>
<sequence length="169" mass="18849">MKIILKMSYTMVIIPPPPPFTTALAAAERRMGRGSSNSSSLGFGGKKKESAWKCVDNCGACCKLLKGPTFPSPEDIFDDPFDIQLYNSLIGADGWCIHFDKATRKCSIYSDRPYFCRVEPDVFFTLYGIERKKFNKEACSSCVDTIKAVHGSSSQELDNFNNAIWKDCT</sequence>
<dbReference type="PANTHER" id="PTHR36791:SF2">
    <property type="entry name" value="OS03G0363400 PROTEIN"/>
    <property type="match status" value="1"/>
</dbReference>
<organism evidence="1 2">
    <name type="scientific">Lithospermum erythrorhizon</name>
    <name type="common">Purple gromwell</name>
    <name type="synonym">Lithospermum officinale var. erythrorhizon</name>
    <dbReference type="NCBI Taxonomy" id="34254"/>
    <lineage>
        <taxon>Eukaryota</taxon>
        <taxon>Viridiplantae</taxon>
        <taxon>Streptophyta</taxon>
        <taxon>Embryophyta</taxon>
        <taxon>Tracheophyta</taxon>
        <taxon>Spermatophyta</taxon>
        <taxon>Magnoliopsida</taxon>
        <taxon>eudicotyledons</taxon>
        <taxon>Gunneridae</taxon>
        <taxon>Pentapetalae</taxon>
        <taxon>asterids</taxon>
        <taxon>lamiids</taxon>
        <taxon>Boraginales</taxon>
        <taxon>Boraginaceae</taxon>
        <taxon>Boraginoideae</taxon>
        <taxon>Lithospermeae</taxon>
        <taxon>Lithospermum</taxon>
    </lineage>
</organism>
<dbReference type="Pfam" id="PF03692">
    <property type="entry name" value="CxxCxxCC"/>
    <property type="match status" value="1"/>
</dbReference>
<keyword evidence="2" id="KW-1185">Reference proteome</keyword>
<protein>
    <submittedName>
        <fullName evidence="1">Uncharacterized protein</fullName>
    </submittedName>
</protein>
<reference evidence="1 2" key="1">
    <citation type="submission" date="2024-01" db="EMBL/GenBank/DDBJ databases">
        <title>The complete chloroplast genome sequence of Lithospermum erythrorhizon: insights into the phylogenetic relationship among Boraginaceae species and the maternal lineages of purple gromwells.</title>
        <authorList>
            <person name="Okada T."/>
            <person name="Watanabe K."/>
        </authorList>
    </citation>
    <scope>NUCLEOTIDE SEQUENCE [LARGE SCALE GENOMIC DNA]</scope>
</reference>
<name>A0AAV3P4C2_LITER</name>
<dbReference type="InterPro" id="IPR005358">
    <property type="entry name" value="Puta_zinc/iron-chelating_dom"/>
</dbReference>
<evidence type="ECO:0000313" key="1">
    <source>
        <dbReference type="EMBL" id="GAA0145967.1"/>
    </source>
</evidence>
<dbReference type="Proteomes" id="UP001454036">
    <property type="component" value="Unassembled WGS sequence"/>
</dbReference>
<evidence type="ECO:0000313" key="2">
    <source>
        <dbReference type="Proteomes" id="UP001454036"/>
    </source>
</evidence>
<dbReference type="PANTHER" id="PTHR36791">
    <property type="entry name" value="OS03G0363400 PROTEIN"/>
    <property type="match status" value="1"/>
</dbReference>
<dbReference type="EMBL" id="BAABME010000857">
    <property type="protein sequence ID" value="GAA0145967.1"/>
    <property type="molecule type" value="Genomic_DNA"/>
</dbReference>
<dbReference type="AlphaFoldDB" id="A0AAV3P4C2"/>
<proteinExistence type="predicted"/>
<accession>A0AAV3P4C2</accession>